<proteinExistence type="predicted"/>
<dbReference type="KEGG" id="gtl:EP073_11680"/>
<dbReference type="SUPFAM" id="SSF53335">
    <property type="entry name" value="S-adenosyl-L-methionine-dependent methyltransferases"/>
    <property type="match status" value="1"/>
</dbReference>
<dbReference type="OrthoDB" id="9800643at2"/>
<dbReference type="InterPro" id="IPR007848">
    <property type="entry name" value="Small_mtfrase_dom"/>
</dbReference>
<accession>A0A410K1A7</accession>
<dbReference type="InterPro" id="IPR002052">
    <property type="entry name" value="DNA_methylase_N6_adenine_CS"/>
</dbReference>
<dbReference type="InterPro" id="IPR019874">
    <property type="entry name" value="RF_methyltr_PrmC"/>
</dbReference>
<dbReference type="Gene3D" id="3.40.50.150">
    <property type="entry name" value="Vaccinia Virus protein VP39"/>
    <property type="match status" value="1"/>
</dbReference>
<keyword evidence="2 7" id="KW-0489">Methyltransferase</keyword>
<dbReference type="InterPro" id="IPR050320">
    <property type="entry name" value="N5-glutamine_MTase"/>
</dbReference>
<dbReference type="NCBIfam" id="TIGR00536">
    <property type="entry name" value="hemK_fam"/>
    <property type="match status" value="1"/>
</dbReference>
<evidence type="ECO:0000256" key="2">
    <source>
        <dbReference type="ARBA" id="ARBA00022603"/>
    </source>
</evidence>
<dbReference type="Proteomes" id="UP000287502">
    <property type="component" value="Chromosome"/>
</dbReference>
<comment type="catalytic activity">
    <reaction evidence="5">
        <text>L-glutaminyl-[peptide chain release factor] + S-adenosyl-L-methionine = N(5)-methyl-L-glutaminyl-[peptide chain release factor] + S-adenosyl-L-homocysteine + H(+)</text>
        <dbReference type="Rhea" id="RHEA:42896"/>
        <dbReference type="Rhea" id="RHEA-COMP:10271"/>
        <dbReference type="Rhea" id="RHEA-COMP:10272"/>
        <dbReference type="ChEBI" id="CHEBI:15378"/>
        <dbReference type="ChEBI" id="CHEBI:30011"/>
        <dbReference type="ChEBI" id="CHEBI:57856"/>
        <dbReference type="ChEBI" id="CHEBI:59789"/>
        <dbReference type="ChEBI" id="CHEBI:61891"/>
        <dbReference type="EC" id="2.1.1.297"/>
    </reaction>
</comment>
<evidence type="ECO:0000313" key="7">
    <source>
        <dbReference type="EMBL" id="QAR34038.1"/>
    </source>
</evidence>
<dbReference type="PANTHER" id="PTHR18895:SF74">
    <property type="entry name" value="MTRF1L RELEASE FACTOR GLUTAMINE METHYLTRANSFERASE"/>
    <property type="match status" value="1"/>
</dbReference>
<evidence type="ECO:0000256" key="5">
    <source>
        <dbReference type="ARBA" id="ARBA00048391"/>
    </source>
</evidence>
<keyword evidence="8" id="KW-1185">Reference proteome</keyword>
<dbReference type="EMBL" id="CP035108">
    <property type="protein sequence ID" value="QAR34038.1"/>
    <property type="molecule type" value="Genomic_DNA"/>
</dbReference>
<protein>
    <recommendedName>
        <fullName evidence="1">peptide chain release factor N(5)-glutamine methyltransferase</fullName>
        <ecNumber evidence="1">2.1.1.297</ecNumber>
    </recommendedName>
</protein>
<sequence length="377" mass="42301">MGRTAPLSVFFTDSLIETDISLSIPQYHCFNILTILVLIYKRVNLIYRSQHRMPNLLPLNALYGTHELTGGCGVFFMITAASLLKEITGIIPNRADALDILAFIMNAEYERVPLLMSEKVERDERVRAIIEKLRDGVPPAYITNRRHFYGREFYVNENVLIPRYETEILVEKALELAPKRNPRVLDLCTGSGCILLSVLAEMEGATGVGVDISFAALEVARENRRRLGLESRAEFIQGDVLGELGIQGGFDMVLCNPPYVTEQEYETLEKSIMYEPFQALVAADEGLVFYKKLIDIVPDLCNKNWVALAEVGAGQFKALNGIYSGFSAGSEQKSSKIYGGFSASSERNPSKTYGGFEHRFYCDLSGIKRVLFWKSWS</sequence>
<dbReference type="Pfam" id="PF05175">
    <property type="entry name" value="MTS"/>
    <property type="match status" value="1"/>
</dbReference>
<dbReference type="Gene3D" id="1.10.8.10">
    <property type="entry name" value="DNA helicase RuvA subunit, C-terminal domain"/>
    <property type="match status" value="1"/>
</dbReference>
<keyword evidence="4" id="KW-0949">S-adenosyl-L-methionine</keyword>
<dbReference type="EC" id="2.1.1.297" evidence="1"/>
<dbReference type="GO" id="GO:0032259">
    <property type="term" value="P:methylation"/>
    <property type="evidence" value="ECO:0007669"/>
    <property type="project" value="UniProtKB-KW"/>
</dbReference>
<feature type="domain" description="Methyltransferase small" evidence="6">
    <location>
        <begin position="176"/>
        <end position="266"/>
    </location>
</feature>
<dbReference type="AlphaFoldDB" id="A0A410K1A7"/>
<reference evidence="7 8" key="1">
    <citation type="submission" date="2019-01" db="EMBL/GenBank/DDBJ databases">
        <title>Geovibrio thiophilus DSM 11263, complete genome.</title>
        <authorList>
            <person name="Spring S."/>
            <person name="Bunk B."/>
            <person name="Sproer C."/>
        </authorList>
    </citation>
    <scope>NUCLEOTIDE SEQUENCE [LARGE SCALE GENOMIC DNA]</scope>
    <source>
        <strain evidence="7 8">DSM 11263</strain>
    </source>
</reference>
<evidence type="ECO:0000313" key="8">
    <source>
        <dbReference type="Proteomes" id="UP000287502"/>
    </source>
</evidence>
<dbReference type="InterPro" id="IPR004556">
    <property type="entry name" value="HemK-like"/>
</dbReference>
<evidence type="ECO:0000256" key="3">
    <source>
        <dbReference type="ARBA" id="ARBA00022679"/>
    </source>
</evidence>
<dbReference type="NCBIfam" id="TIGR03534">
    <property type="entry name" value="RF_mod_PrmC"/>
    <property type="match status" value="1"/>
</dbReference>
<dbReference type="CDD" id="cd02440">
    <property type="entry name" value="AdoMet_MTases"/>
    <property type="match status" value="1"/>
</dbReference>
<dbReference type="InterPro" id="IPR029063">
    <property type="entry name" value="SAM-dependent_MTases_sf"/>
</dbReference>
<name>A0A410K1A7_9BACT</name>
<dbReference type="GO" id="GO:0102559">
    <property type="term" value="F:peptide chain release factor N(5)-glutamine methyltransferase activity"/>
    <property type="evidence" value="ECO:0007669"/>
    <property type="project" value="UniProtKB-EC"/>
</dbReference>
<organism evidence="7 8">
    <name type="scientific">Geovibrio thiophilus</name>
    <dbReference type="NCBI Taxonomy" id="139438"/>
    <lineage>
        <taxon>Bacteria</taxon>
        <taxon>Pseudomonadati</taxon>
        <taxon>Deferribacterota</taxon>
        <taxon>Deferribacteres</taxon>
        <taxon>Deferribacterales</taxon>
        <taxon>Geovibrionaceae</taxon>
        <taxon>Geovibrio</taxon>
    </lineage>
</organism>
<dbReference type="PANTHER" id="PTHR18895">
    <property type="entry name" value="HEMK METHYLTRANSFERASE"/>
    <property type="match status" value="1"/>
</dbReference>
<evidence type="ECO:0000256" key="1">
    <source>
        <dbReference type="ARBA" id="ARBA00012771"/>
    </source>
</evidence>
<evidence type="ECO:0000259" key="6">
    <source>
        <dbReference type="Pfam" id="PF05175"/>
    </source>
</evidence>
<keyword evidence="3 7" id="KW-0808">Transferase</keyword>
<dbReference type="PROSITE" id="PS00092">
    <property type="entry name" value="N6_MTASE"/>
    <property type="match status" value="1"/>
</dbReference>
<dbReference type="GO" id="GO:0003676">
    <property type="term" value="F:nucleic acid binding"/>
    <property type="evidence" value="ECO:0007669"/>
    <property type="project" value="InterPro"/>
</dbReference>
<gene>
    <name evidence="7" type="primary">prmC</name>
    <name evidence="7" type="ORF">EP073_11680</name>
</gene>
<evidence type="ECO:0000256" key="4">
    <source>
        <dbReference type="ARBA" id="ARBA00022691"/>
    </source>
</evidence>